<keyword evidence="2 6" id="KW-0853">WD repeat</keyword>
<evidence type="ECO:0000256" key="2">
    <source>
        <dbReference type="ARBA" id="ARBA00022574"/>
    </source>
</evidence>
<evidence type="ECO:0000313" key="8">
    <source>
        <dbReference type="Proteomes" id="UP000623467"/>
    </source>
</evidence>
<dbReference type="OrthoDB" id="7318948at2759"/>
<evidence type="ECO:0000256" key="5">
    <source>
        <dbReference type="ARBA" id="ARBA00023163"/>
    </source>
</evidence>
<dbReference type="SUPFAM" id="SSF50978">
    <property type="entry name" value="WD40 repeat-like"/>
    <property type="match status" value="1"/>
</dbReference>
<dbReference type="SMART" id="SM00320">
    <property type="entry name" value="WD40"/>
    <property type="match status" value="2"/>
</dbReference>
<dbReference type="PROSITE" id="PS50082">
    <property type="entry name" value="WD_REPEATS_2"/>
    <property type="match status" value="1"/>
</dbReference>
<evidence type="ECO:0000256" key="6">
    <source>
        <dbReference type="PROSITE-ProRule" id="PRU00221"/>
    </source>
</evidence>
<organism evidence="7 8">
    <name type="scientific">Mycena sanguinolenta</name>
    <dbReference type="NCBI Taxonomy" id="230812"/>
    <lineage>
        <taxon>Eukaryota</taxon>
        <taxon>Fungi</taxon>
        <taxon>Dikarya</taxon>
        <taxon>Basidiomycota</taxon>
        <taxon>Agaricomycotina</taxon>
        <taxon>Agaricomycetes</taxon>
        <taxon>Agaricomycetidae</taxon>
        <taxon>Agaricales</taxon>
        <taxon>Marasmiineae</taxon>
        <taxon>Mycenaceae</taxon>
        <taxon>Mycena</taxon>
    </lineage>
</organism>
<dbReference type="AlphaFoldDB" id="A0A8H6XFE9"/>
<accession>A0A8H6XFE9</accession>
<dbReference type="InterPro" id="IPR001680">
    <property type="entry name" value="WD40_rpt"/>
</dbReference>
<dbReference type="InterPro" id="IPR015943">
    <property type="entry name" value="WD40/YVTN_repeat-like_dom_sf"/>
</dbReference>
<dbReference type="InterPro" id="IPR036322">
    <property type="entry name" value="WD40_repeat_dom_sf"/>
</dbReference>
<proteinExistence type="inferred from homology"/>
<keyword evidence="3" id="KW-0677">Repeat</keyword>
<dbReference type="Pfam" id="PF00400">
    <property type="entry name" value="WD40"/>
    <property type="match status" value="2"/>
</dbReference>
<dbReference type="EMBL" id="JACAZH010000031">
    <property type="protein sequence ID" value="KAF7339511.1"/>
    <property type="molecule type" value="Genomic_DNA"/>
</dbReference>
<evidence type="ECO:0000256" key="3">
    <source>
        <dbReference type="ARBA" id="ARBA00022737"/>
    </source>
</evidence>
<dbReference type="InterPro" id="IPR051243">
    <property type="entry name" value="PcG_WD-repeat"/>
</dbReference>
<keyword evidence="8" id="KW-1185">Reference proteome</keyword>
<comment type="similarity">
    <text evidence="1">Belongs to the WD repeat ESC family.</text>
</comment>
<keyword evidence="4" id="KW-0805">Transcription regulation</keyword>
<protein>
    <submittedName>
        <fullName evidence="7">Coatomer beta subunit</fullName>
    </submittedName>
</protein>
<dbReference type="Gene3D" id="2.130.10.10">
    <property type="entry name" value="YVTN repeat-like/Quinoprotein amine dehydrogenase"/>
    <property type="match status" value="1"/>
</dbReference>
<dbReference type="PANTHER" id="PTHR10253">
    <property type="entry name" value="POLYCOMB PROTEIN"/>
    <property type="match status" value="1"/>
</dbReference>
<gene>
    <name evidence="7" type="ORF">MSAN_02165500</name>
</gene>
<dbReference type="Proteomes" id="UP000623467">
    <property type="component" value="Unassembled WGS sequence"/>
</dbReference>
<comment type="caution">
    <text evidence="7">The sequence shown here is derived from an EMBL/GenBank/DDBJ whole genome shotgun (WGS) entry which is preliminary data.</text>
</comment>
<evidence type="ECO:0000256" key="4">
    <source>
        <dbReference type="ARBA" id="ARBA00023015"/>
    </source>
</evidence>
<sequence>MRNEFATALAVVDDKCLYVLSAENAFCHCFPLDVDVSQNEDPPQVAWALRSPRPFDPIVLVAHQRRIFVCNVRDKKVIGCIRGHGGRITSIVVDPRSPNIFATTSADFTTRIYNLDHKPLEPSENPIWSPWDGPSLGSAAHGTDGSDSTGSGYSHCFQILVGGRSGGHVWDVLGAAFHPHLPLIATCGADRHVKIWRIVSDKNNGVFRDDKPLFSARITTAAVLSIAWLGEDVLLIHTAITRTPHRGENGEEDIVEPGTLDVFQWLGLKRFFPTSSSTVAPTMQGGASDYLESKSYTLLSTRPLTFPGLDEPISTISQPQVLHGYFLIVHPYSTDVILLPVSEFAPKSLPASANDVGDTLADMTKRIRIDSPLPPPSPNAREALPVERLFDSDDLALEVVHVRACALTHSGDVVILGAMGGIWFLSEE</sequence>
<reference evidence="7" key="1">
    <citation type="submission" date="2020-05" db="EMBL/GenBank/DDBJ databases">
        <title>Mycena genomes resolve the evolution of fungal bioluminescence.</title>
        <authorList>
            <person name="Tsai I.J."/>
        </authorList>
    </citation>
    <scope>NUCLEOTIDE SEQUENCE</scope>
    <source>
        <strain evidence="7">160909Yilan</strain>
    </source>
</reference>
<name>A0A8H6XFE9_9AGAR</name>
<feature type="repeat" description="WD" evidence="6">
    <location>
        <begin position="165"/>
        <end position="206"/>
    </location>
</feature>
<evidence type="ECO:0000313" key="7">
    <source>
        <dbReference type="EMBL" id="KAF7339511.1"/>
    </source>
</evidence>
<keyword evidence="5" id="KW-0804">Transcription</keyword>
<evidence type="ECO:0000256" key="1">
    <source>
        <dbReference type="ARBA" id="ARBA00008075"/>
    </source>
</evidence>